<comment type="similarity">
    <text evidence="1">Belongs to the LysR transcriptional regulatory family.</text>
</comment>
<evidence type="ECO:0000313" key="7">
    <source>
        <dbReference type="Proteomes" id="UP000216991"/>
    </source>
</evidence>
<dbReference type="Proteomes" id="UP000216991">
    <property type="component" value="Unassembled WGS sequence"/>
</dbReference>
<dbReference type="SUPFAM" id="SSF46785">
    <property type="entry name" value="Winged helix' DNA-binding domain"/>
    <property type="match status" value="1"/>
</dbReference>
<dbReference type="InterPro" id="IPR000847">
    <property type="entry name" value="LysR_HTH_N"/>
</dbReference>
<dbReference type="PANTHER" id="PTHR30126:SF4">
    <property type="entry name" value="LYSR FAMILY TRANSCRIPTIONAL REGULATOR"/>
    <property type="match status" value="1"/>
</dbReference>
<dbReference type="SUPFAM" id="SSF53850">
    <property type="entry name" value="Periplasmic binding protein-like II"/>
    <property type="match status" value="1"/>
</dbReference>
<dbReference type="Gene3D" id="1.10.10.10">
    <property type="entry name" value="Winged helix-like DNA-binding domain superfamily/Winged helix DNA-binding domain"/>
    <property type="match status" value="1"/>
</dbReference>
<keyword evidence="2" id="KW-0805">Transcription regulation</keyword>
<proteinExistence type="inferred from homology"/>
<evidence type="ECO:0000256" key="3">
    <source>
        <dbReference type="ARBA" id="ARBA00023125"/>
    </source>
</evidence>
<dbReference type="InterPro" id="IPR036390">
    <property type="entry name" value="WH_DNA-bd_sf"/>
</dbReference>
<keyword evidence="3" id="KW-0238">DNA-binding</keyword>
<dbReference type="GO" id="GO:0003700">
    <property type="term" value="F:DNA-binding transcription factor activity"/>
    <property type="evidence" value="ECO:0007669"/>
    <property type="project" value="InterPro"/>
</dbReference>
<dbReference type="InterPro" id="IPR036388">
    <property type="entry name" value="WH-like_DNA-bd_sf"/>
</dbReference>
<organism evidence="6 7">
    <name type="scientific">Sandarakinorhabdus cyanobacteriorum</name>
    <dbReference type="NCBI Taxonomy" id="1981098"/>
    <lineage>
        <taxon>Bacteria</taxon>
        <taxon>Pseudomonadati</taxon>
        <taxon>Pseudomonadota</taxon>
        <taxon>Alphaproteobacteria</taxon>
        <taxon>Sphingomonadales</taxon>
        <taxon>Sphingosinicellaceae</taxon>
        <taxon>Sandarakinorhabdus</taxon>
    </lineage>
</organism>
<accession>A0A255Z8I6</accession>
<dbReference type="Pfam" id="PF00126">
    <property type="entry name" value="HTH_1"/>
    <property type="match status" value="1"/>
</dbReference>
<dbReference type="InterPro" id="IPR005119">
    <property type="entry name" value="LysR_subst-bd"/>
</dbReference>
<evidence type="ECO:0000256" key="2">
    <source>
        <dbReference type="ARBA" id="ARBA00023015"/>
    </source>
</evidence>
<dbReference type="PROSITE" id="PS50931">
    <property type="entry name" value="HTH_LYSR"/>
    <property type="match status" value="1"/>
</dbReference>
<name>A0A255Z8I6_9SPHN</name>
<protein>
    <recommendedName>
        <fullName evidence="5">HTH lysR-type domain-containing protein</fullName>
    </recommendedName>
</protein>
<reference evidence="6 7" key="1">
    <citation type="submission" date="2017-07" db="EMBL/GenBank/DDBJ databases">
        <title>Sandarakinorhabdus cyanobacteriorum sp. nov., a novel bacterium isolated from cyanobacterial aggregates in a eutrophic lake.</title>
        <authorList>
            <person name="Cai H."/>
        </authorList>
    </citation>
    <scope>NUCLEOTIDE SEQUENCE [LARGE SCALE GENOMIC DNA]</scope>
    <source>
        <strain evidence="6 7">TH057</strain>
    </source>
</reference>
<evidence type="ECO:0000256" key="4">
    <source>
        <dbReference type="ARBA" id="ARBA00023163"/>
    </source>
</evidence>
<comment type="caution">
    <text evidence="6">The sequence shown here is derived from an EMBL/GenBank/DDBJ whole genome shotgun (WGS) entry which is preliminary data.</text>
</comment>
<evidence type="ECO:0000259" key="5">
    <source>
        <dbReference type="PROSITE" id="PS50931"/>
    </source>
</evidence>
<evidence type="ECO:0000313" key="6">
    <source>
        <dbReference type="EMBL" id="OYQ37873.1"/>
    </source>
</evidence>
<sequence length="323" mass="35286">MNARRPALSIDALVVLDAVARHQSLARAAVELNRVPSALSYTMCQLEQRMGLALFHRSKRNLTLTEAGIVVLEDGRRLLRAAHDIESRVRQLAKGWEVELRIAVDTIFGPQMLFPLLTKFDGLQSDTRISVLEEAVSGCWDALVSDRADLVVAGLGTGGVPFGGGYQIHALGSLAFDFAVAPWHPLVAFAGRSSPITDDELRTYRVVSVADSAQIRPAGGIGLLAGQNKLTVTSMRDKLAAQLAGLGVGFLPRYMAEPEFAAGRLVKLDVQQPRPLATFCIAHRHDRLGRAGEWFVDQIRGMPTLLDGLMPLNGTRKYTRREE</sequence>
<evidence type="ECO:0000256" key="1">
    <source>
        <dbReference type="ARBA" id="ARBA00009437"/>
    </source>
</evidence>
<keyword evidence="7" id="KW-1185">Reference proteome</keyword>
<dbReference type="RefSeq" id="WP_094472233.1">
    <property type="nucleotide sequence ID" value="NZ_NOXT01000017.1"/>
</dbReference>
<dbReference type="Pfam" id="PF03466">
    <property type="entry name" value="LysR_substrate"/>
    <property type="match status" value="1"/>
</dbReference>
<dbReference type="EMBL" id="NOXT01000017">
    <property type="protein sequence ID" value="OYQ37873.1"/>
    <property type="molecule type" value="Genomic_DNA"/>
</dbReference>
<keyword evidence="4" id="KW-0804">Transcription</keyword>
<dbReference type="Gene3D" id="3.40.190.10">
    <property type="entry name" value="Periplasmic binding protein-like II"/>
    <property type="match status" value="2"/>
</dbReference>
<feature type="domain" description="HTH lysR-type" evidence="5">
    <location>
        <begin position="8"/>
        <end position="65"/>
    </location>
</feature>
<dbReference type="PANTHER" id="PTHR30126">
    <property type="entry name" value="HTH-TYPE TRANSCRIPTIONAL REGULATOR"/>
    <property type="match status" value="1"/>
</dbReference>
<dbReference type="OrthoDB" id="196624at2"/>
<dbReference type="GO" id="GO:0000976">
    <property type="term" value="F:transcription cis-regulatory region binding"/>
    <property type="evidence" value="ECO:0007669"/>
    <property type="project" value="TreeGrafter"/>
</dbReference>
<gene>
    <name evidence="6" type="ORF">CHU93_00290</name>
</gene>
<dbReference type="AlphaFoldDB" id="A0A255Z8I6"/>